<dbReference type="EMBL" id="KV454426">
    <property type="protein sequence ID" value="ODQ82842.1"/>
    <property type="molecule type" value="Genomic_DNA"/>
</dbReference>
<dbReference type="EC" id="2.4.1.132" evidence="6 16"/>
<comment type="subcellular location">
    <subcellularLocation>
        <location evidence="2 16">Endoplasmic reticulum membrane</location>
    </subcellularLocation>
</comment>
<evidence type="ECO:0000259" key="17">
    <source>
        <dbReference type="Pfam" id="PF00534"/>
    </source>
</evidence>
<dbReference type="GO" id="GO:0006488">
    <property type="term" value="P:dolichol-linked oligosaccharide biosynthetic process"/>
    <property type="evidence" value="ECO:0007669"/>
    <property type="project" value="EnsemblFungi"/>
</dbReference>
<keyword evidence="13" id="KW-0472">Membrane</keyword>
<evidence type="ECO:0000259" key="18">
    <source>
        <dbReference type="Pfam" id="PF13439"/>
    </source>
</evidence>
<proteinExistence type="inferred from homology"/>
<dbReference type="PANTHER" id="PTHR45918">
    <property type="entry name" value="ALPHA-1,3/1,6-MANNOSYLTRANSFERASE ALG2"/>
    <property type="match status" value="1"/>
</dbReference>
<dbReference type="EC" id="2.4.1.257" evidence="5 16"/>
<evidence type="ECO:0000313" key="20">
    <source>
        <dbReference type="Proteomes" id="UP000094336"/>
    </source>
</evidence>
<evidence type="ECO:0000256" key="13">
    <source>
        <dbReference type="ARBA" id="ARBA00023136"/>
    </source>
</evidence>
<dbReference type="AlphaFoldDB" id="A0A1E3R0E3"/>
<dbReference type="Pfam" id="PF13439">
    <property type="entry name" value="Glyco_transf_4"/>
    <property type="match status" value="1"/>
</dbReference>
<evidence type="ECO:0000256" key="3">
    <source>
        <dbReference type="ARBA" id="ARBA00004922"/>
    </source>
</evidence>
<dbReference type="GO" id="GO:0102704">
    <property type="term" value="F:GDP-Man:Man(2)GlcNAc(2)-PP-Dol alpha-1,6-mannosyltransferase activity"/>
    <property type="evidence" value="ECO:0007669"/>
    <property type="project" value="UniProtKB-UniRule"/>
</dbReference>
<feature type="domain" description="Glycosyltransferase subfamily 4-like N-terminal" evidence="18">
    <location>
        <begin position="12"/>
        <end position="194"/>
    </location>
</feature>
<evidence type="ECO:0000256" key="15">
    <source>
        <dbReference type="ARBA" id="ARBA00045104"/>
    </source>
</evidence>
<evidence type="ECO:0000256" key="16">
    <source>
        <dbReference type="RuleBase" id="RU367136"/>
    </source>
</evidence>
<dbReference type="InterPro" id="IPR028098">
    <property type="entry name" value="Glyco_trans_4-like_N"/>
</dbReference>
<feature type="domain" description="Glycosyl transferase family 1" evidence="17">
    <location>
        <begin position="206"/>
        <end position="381"/>
    </location>
</feature>
<evidence type="ECO:0000256" key="2">
    <source>
        <dbReference type="ARBA" id="ARBA00004586"/>
    </source>
</evidence>
<evidence type="ECO:0000256" key="6">
    <source>
        <dbReference type="ARBA" id="ARBA00012649"/>
    </source>
</evidence>
<dbReference type="SUPFAM" id="SSF53756">
    <property type="entry name" value="UDP-Glycosyltransferase/glycogen phosphorylase"/>
    <property type="match status" value="1"/>
</dbReference>
<comment type="function">
    <text evidence="1 16">Mannosylates Man(2)GlcNAc(2)-dolichol diphosphate and Man(1)GlcNAc(2)-dolichol diphosphate to form Man(3)GlcNAc(2)-dolichol diphosphate.</text>
</comment>
<dbReference type="GeneID" id="30144703"/>
<keyword evidence="12" id="KW-1133">Transmembrane helix</keyword>
<evidence type="ECO:0000313" key="19">
    <source>
        <dbReference type="EMBL" id="ODQ82842.1"/>
    </source>
</evidence>
<evidence type="ECO:0000256" key="14">
    <source>
        <dbReference type="ARBA" id="ARBA00045103"/>
    </source>
</evidence>
<organism evidence="19 20">
    <name type="scientific">Babjeviella inositovora NRRL Y-12698</name>
    <dbReference type="NCBI Taxonomy" id="984486"/>
    <lineage>
        <taxon>Eukaryota</taxon>
        <taxon>Fungi</taxon>
        <taxon>Dikarya</taxon>
        <taxon>Ascomycota</taxon>
        <taxon>Saccharomycotina</taxon>
        <taxon>Pichiomycetes</taxon>
        <taxon>Serinales incertae sedis</taxon>
        <taxon>Babjeviella</taxon>
    </lineage>
</organism>
<comment type="catalytic activity">
    <reaction evidence="15 16">
        <text>an alpha-D-Man-(1-&gt;3)-beta-D-Man-(1-&gt;4)-beta-D-GlcNAc-(1-&gt;4)-alpha-D-GlcNAc-diphospho-di-trans,poly-cis-dolichol + GDP-alpha-D-mannose = an alpha-D-Man-(1-&gt;3)-[alpha-D-Man-(1-&gt;6)]-beta-D-Man-(1-&gt;4)-beta-D-GlcNAc-(1-&gt;4)-alpha-D-GlcNAc-diphospho-di-trans,poly-cis-dolichol + GDP + H(+)</text>
        <dbReference type="Rhea" id="RHEA:29519"/>
        <dbReference type="Rhea" id="RHEA-COMP:19513"/>
        <dbReference type="Rhea" id="RHEA-COMP:19515"/>
        <dbReference type="ChEBI" id="CHEBI:15378"/>
        <dbReference type="ChEBI" id="CHEBI:57527"/>
        <dbReference type="ChEBI" id="CHEBI:58189"/>
        <dbReference type="ChEBI" id="CHEBI:132510"/>
        <dbReference type="ChEBI" id="CHEBI:132511"/>
        <dbReference type="EC" id="2.4.1.257"/>
    </reaction>
    <physiologicalReaction direction="left-to-right" evidence="15 16">
        <dbReference type="Rhea" id="RHEA:29520"/>
    </physiologicalReaction>
</comment>
<evidence type="ECO:0000256" key="11">
    <source>
        <dbReference type="ARBA" id="ARBA00022824"/>
    </source>
</evidence>
<comment type="similarity">
    <text evidence="4 16">Belongs to the glycosyltransferase group 1 family.</text>
</comment>
<evidence type="ECO:0000256" key="5">
    <source>
        <dbReference type="ARBA" id="ARBA00011969"/>
    </source>
</evidence>
<keyword evidence="20" id="KW-1185">Reference proteome</keyword>
<evidence type="ECO:0000256" key="7">
    <source>
        <dbReference type="ARBA" id="ARBA00019218"/>
    </source>
</evidence>
<dbReference type="GO" id="GO:0004378">
    <property type="term" value="F:GDP-Man:Man(1)GlcNAc(2)-PP-Dol alpha-1,3-mannosyltransferase activity"/>
    <property type="evidence" value="ECO:0007669"/>
    <property type="project" value="UniProtKB-UniRule"/>
</dbReference>
<evidence type="ECO:0000256" key="9">
    <source>
        <dbReference type="ARBA" id="ARBA00022679"/>
    </source>
</evidence>
<keyword evidence="11 16" id="KW-0256">Endoplasmic reticulum</keyword>
<accession>A0A1E3R0E3</accession>
<gene>
    <name evidence="19" type="ORF">BABINDRAFT_11201</name>
</gene>
<dbReference type="OrthoDB" id="448893at2759"/>
<keyword evidence="8 16" id="KW-0328">Glycosyltransferase</keyword>
<evidence type="ECO:0000256" key="10">
    <source>
        <dbReference type="ARBA" id="ARBA00022692"/>
    </source>
</evidence>
<sequence>MRVAFIHPDLGIGGAERLVVDAAVGLQNNGNTVTMYTSHCDKTHCFEEVSSGALDTVVYGDWLPTKVLGKLHIVFAILRQLYLTLALVLTGRIAQIDVFIVDQLSVAIPLIHYFKHKSAKVLFYGHFPDQFLAPRESALKALYRKPFDTLEELTTGCADKIVVNSKFTQSMFEKAFQRIDLENVSVVYPCVDTAIPENAALATEVSAFFQGAQYFLSINRFERKKNIELALQAFAEYKTARSDPTKVKLVIAGGYDARVRENVEYLRELEALASSLHLKSIVLRGKLIAMPMNTDVIFMPSVSSGVKDELLKAALALLYTPTNEHFGIVPLEGMRCGTLVIATDTGGPLESIVSYFDDKTAATGFNVASDYVLWAQVLKLITEDIHRDVVAQIQKNGPKRVKDLFSRDAMTSQIEATLEEILPQVYRYEQAVSSSWRFVCAVMLLAVALYNKK</sequence>
<dbReference type="GO" id="GO:0005789">
    <property type="term" value="C:endoplasmic reticulum membrane"/>
    <property type="evidence" value="ECO:0007669"/>
    <property type="project" value="UniProtKB-SubCell"/>
</dbReference>
<dbReference type="InterPro" id="IPR027054">
    <property type="entry name" value="ALG2"/>
</dbReference>
<comment type="pathway">
    <text evidence="3 16">Protein modification; protein glycosylation.</text>
</comment>
<evidence type="ECO:0000256" key="4">
    <source>
        <dbReference type="ARBA" id="ARBA00006122"/>
    </source>
</evidence>
<reference evidence="20" key="1">
    <citation type="submission" date="2016-05" db="EMBL/GenBank/DDBJ databases">
        <title>Comparative genomics of biotechnologically important yeasts.</title>
        <authorList>
            <consortium name="DOE Joint Genome Institute"/>
            <person name="Riley R."/>
            <person name="Haridas S."/>
            <person name="Wolfe K.H."/>
            <person name="Lopes M.R."/>
            <person name="Hittinger C.T."/>
            <person name="Goker M."/>
            <person name="Salamov A."/>
            <person name="Wisecaver J."/>
            <person name="Long T.M."/>
            <person name="Aerts A.L."/>
            <person name="Barry K."/>
            <person name="Choi C."/>
            <person name="Clum A."/>
            <person name="Coughlan A.Y."/>
            <person name="Deshpande S."/>
            <person name="Douglass A.P."/>
            <person name="Hanson S.J."/>
            <person name="Klenk H.-P."/>
            <person name="Labutti K."/>
            <person name="Lapidus A."/>
            <person name="Lindquist E."/>
            <person name="Lipzen A."/>
            <person name="Meier-Kolthoff J.P."/>
            <person name="Ohm R.A."/>
            <person name="Otillar R.P."/>
            <person name="Pangilinan J."/>
            <person name="Peng Y."/>
            <person name="Rokas A."/>
            <person name="Rosa C.A."/>
            <person name="Scheuner C."/>
            <person name="Sibirny A.A."/>
            <person name="Slot J.C."/>
            <person name="Stielow J.B."/>
            <person name="Sun H."/>
            <person name="Kurtzman C.P."/>
            <person name="Blackwell M."/>
            <person name="Grigoriev I.V."/>
            <person name="Jeffries T.W."/>
        </authorList>
    </citation>
    <scope>NUCLEOTIDE SEQUENCE [LARGE SCALE GENOMIC DNA]</scope>
    <source>
        <strain evidence="20">NRRL Y-12698</strain>
    </source>
</reference>
<dbReference type="Proteomes" id="UP000094336">
    <property type="component" value="Unassembled WGS sequence"/>
</dbReference>
<dbReference type="GO" id="GO:0033164">
    <property type="term" value="F:initiation-specific glycolipid 1,6-alpha-mannosyltransferase activity"/>
    <property type="evidence" value="ECO:0007669"/>
    <property type="project" value="EnsemblFungi"/>
</dbReference>
<keyword evidence="10" id="KW-0812">Transmembrane</keyword>
<dbReference type="UniPathway" id="UPA00378"/>
<dbReference type="Gene3D" id="3.40.50.2000">
    <property type="entry name" value="Glycogen Phosphorylase B"/>
    <property type="match status" value="2"/>
</dbReference>
<evidence type="ECO:0000256" key="8">
    <source>
        <dbReference type="ARBA" id="ARBA00022676"/>
    </source>
</evidence>
<protein>
    <recommendedName>
        <fullName evidence="7 16">Alpha-1,3/1,6-mannosyltransferase ALG2</fullName>
        <ecNumber evidence="6 16">2.4.1.132</ecNumber>
        <ecNumber evidence="5 16">2.4.1.257</ecNumber>
    </recommendedName>
    <alternativeName>
        <fullName evidence="16">GDP-Man:Man(1)GlcNAc(2)-PP-Dol alpha-1,3-mannosyltransferase</fullName>
    </alternativeName>
</protein>
<dbReference type="PANTHER" id="PTHR45918:SF1">
    <property type="entry name" value="ALPHA-1,3_1,6-MANNOSYLTRANSFERASE ALG2"/>
    <property type="match status" value="1"/>
</dbReference>
<dbReference type="RefSeq" id="XP_018988170.1">
    <property type="nucleotide sequence ID" value="XM_019126849.1"/>
</dbReference>
<keyword evidence="9 16" id="KW-0808">Transferase</keyword>
<dbReference type="Pfam" id="PF00534">
    <property type="entry name" value="Glycos_transf_1"/>
    <property type="match status" value="1"/>
</dbReference>
<name>A0A1E3R0E3_9ASCO</name>
<comment type="catalytic activity">
    <reaction evidence="14 16">
        <text>a beta-D-Man-(1-&gt;4)-beta-D-GlcNAc-(1-&gt;4)-alpha-D-GlcNAc-diphospho-di-trans,poly-cis-dolichol + GDP-alpha-D-mannose = an alpha-D-Man-(1-&gt;3)-beta-D-Man-(1-&gt;4)-beta-D-GlcNAc-(1-&gt;4)-alpha-D-GlcNAc-diphospho-di-trans,poly-cis-dolichol + GDP + H(+)</text>
        <dbReference type="Rhea" id="RHEA:29515"/>
        <dbReference type="Rhea" id="RHEA-COMP:19511"/>
        <dbReference type="Rhea" id="RHEA-COMP:19513"/>
        <dbReference type="ChEBI" id="CHEBI:15378"/>
        <dbReference type="ChEBI" id="CHEBI:57527"/>
        <dbReference type="ChEBI" id="CHEBI:58189"/>
        <dbReference type="ChEBI" id="CHEBI:58472"/>
        <dbReference type="ChEBI" id="CHEBI:132510"/>
        <dbReference type="EC" id="2.4.1.132"/>
    </reaction>
    <physiologicalReaction direction="left-to-right" evidence="14 16">
        <dbReference type="Rhea" id="RHEA:29516"/>
    </physiologicalReaction>
</comment>
<dbReference type="STRING" id="984486.A0A1E3R0E3"/>
<evidence type="ECO:0000256" key="12">
    <source>
        <dbReference type="ARBA" id="ARBA00022989"/>
    </source>
</evidence>
<evidence type="ECO:0000256" key="1">
    <source>
        <dbReference type="ARBA" id="ARBA00003142"/>
    </source>
</evidence>
<dbReference type="InterPro" id="IPR001296">
    <property type="entry name" value="Glyco_trans_1"/>
</dbReference>
<dbReference type="CDD" id="cd03805">
    <property type="entry name" value="GT4_ALG2-like"/>
    <property type="match status" value="1"/>
</dbReference>